<feature type="domain" description="Glycosyltransferase 2-like" evidence="2">
    <location>
        <begin position="34"/>
        <end position="111"/>
    </location>
</feature>
<accession>A0ABW3LNU9</accession>
<dbReference type="Pfam" id="PF00535">
    <property type="entry name" value="Glycos_transf_2"/>
    <property type="match status" value="1"/>
</dbReference>
<evidence type="ECO:0000259" key="3">
    <source>
        <dbReference type="Pfam" id="PF02709"/>
    </source>
</evidence>
<evidence type="ECO:0000256" key="1">
    <source>
        <dbReference type="ARBA" id="ARBA00022679"/>
    </source>
</evidence>
<keyword evidence="1" id="KW-0808">Transferase</keyword>
<evidence type="ECO:0000313" key="5">
    <source>
        <dbReference type="Proteomes" id="UP001597040"/>
    </source>
</evidence>
<dbReference type="GO" id="GO:0016757">
    <property type="term" value="F:glycosyltransferase activity"/>
    <property type="evidence" value="ECO:0007669"/>
    <property type="project" value="UniProtKB-KW"/>
</dbReference>
<dbReference type="SUPFAM" id="SSF53448">
    <property type="entry name" value="Nucleotide-diphospho-sugar transferases"/>
    <property type="match status" value="1"/>
</dbReference>
<dbReference type="InterPro" id="IPR029044">
    <property type="entry name" value="Nucleotide-diphossugar_trans"/>
</dbReference>
<feature type="domain" description="Galactosyltransferase C-terminal" evidence="3">
    <location>
        <begin position="129"/>
        <end position="185"/>
    </location>
</feature>
<dbReference type="InterPro" id="IPR027791">
    <property type="entry name" value="Galactosyl_T_C"/>
</dbReference>
<evidence type="ECO:0000313" key="4">
    <source>
        <dbReference type="EMBL" id="MFD1038934.1"/>
    </source>
</evidence>
<name>A0ABW3LNU9_9BACI</name>
<sequence length="223" mass="25671">MESVSIIIPISKNIESRDKSFKWVKAFYEKMFPEYELCIGASDEQPFPKAKVINKAVKESNGDILVIADADLIYDPNLLKESIKKLDSHAWVIPFRKVLNISKESTQKLLEEEPQWPIPIPVDTKKRPHAAMGGINIVPRELFDAVCGFDERFVGWGGEDDAFAASLNSLCGYVKRMDGTLYHLWHKRGSLTNYKENRELLRHYRKGKEAIKNQVEIRRSMME</sequence>
<gene>
    <name evidence="4" type="ORF">ACFQ3N_11105</name>
</gene>
<protein>
    <submittedName>
        <fullName evidence="4">Galactosyltransferase-related protein</fullName>
    </submittedName>
</protein>
<evidence type="ECO:0000259" key="2">
    <source>
        <dbReference type="Pfam" id="PF00535"/>
    </source>
</evidence>
<dbReference type="RefSeq" id="WP_390362391.1">
    <property type="nucleotide sequence ID" value="NZ_JBHTKJ010000027.1"/>
</dbReference>
<keyword evidence="5" id="KW-1185">Reference proteome</keyword>
<dbReference type="Pfam" id="PF02709">
    <property type="entry name" value="Glyco_transf_7C"/>
    <property type="match status" value="1"/>
</dbReference>
<proteinExistence type="predicted"/>
<reference evidence="5" key="1">
    <citation type="journal article" date="2019" name="Int. J. Syst. Evol. Microbiol.">
        <title>The Global Catalogue of Microorganisms (GCM) 10K type strain sequencing project: providing services to taxonomists for standard genome sequencing and annotation.</title>
        <authorList>
            <consortium name="The Broad Institute Genomics Platform"/>
            <consortium name="The Broad Institute Genome Sequencing Center for Infectious Disease"/>
            <person name="Wu L."/>
            <person name="Ma J."/>
        </authorList>
    </citation>
    <scope>NUCLEOTIDE SEQUENCE [LARGE SCALE GENOMIC DNA]</scope>
    <source>
        <strain evidence="5">CCUG 56754</strain>
    </source>
</reference>
<dbReference type="Gene3D" id="3.90.550.10">
    <property type="entry name" value="Spore Coat Polysaccharide Biosynthesis Protein SpsA, Chain A"/>
    <property type="match status" value="1"/>
</dbReference>
<dbReference type="InterPro" id="IPR001173">
    <property type="entry name" value="Glyco_trans_2-like"/>
</dbReference>
<organism evidence="4 5">
    <name type="scientific">Virgibacillus byunsanensis</name>
    <dbReference type="NCBI Taxonomy" id="570945"/>
    <lineage>
        <taxon>Bacteria</taxon>
        <taxon>Bacillati</taxon>
        <taxon>Bacillota</taxon>
        <taxon>Bacilli</taxon>
        <taxon>Bacillales</taxon>
        <taxon>Bacillaceae</taxon>
        <taxon>Virgibacillus</taxon>
    </lineage>
</organism>
<comment type="caution">
    <text evidence="4">The sequence shown here is derived from an EMBL/GenBank/DDBJ whole genome shotgun (WGS) entry which is preliminary data.</text>
</comment>
<keyword evidence="4" id="KW-0328">Glycosyltransferase</keyword>
<dbReference type="EMBL" id="JBHTKJ010000027">
    <property type="protein sequence ID" value="MFD1038934.1"/>
    <property type="molecule type" value="Genomic_DNA"/>
</dbReference>
<dbReference type="Proteomes" id="UP001597040">
    <property type="component" value="Unassembled WGS sequence"/>
</dbReference>